<gene>
    <name evidence="2" type="ORF">J2753_000442</name>
</gene>
<name>A0A8T4GSW5_9EURY</name>
<organism evidence="2 3">
    <name type="scientific">Halolamina salifodinae</name>
    <dbReference type="NCBI Taxonomy" id="1202767"/>
    <lineage>
        <taxon>Archaea</taxon>
        <taxon>Methanobacteriati</taxon>
        <taxon>Methanobacteriota</taxon>
        <taxon>Stenosarchaea group</taxon>
        <taxon>Halobacteria</taxon>
        <taxon>Halobacteriales</taxon>
        <taxon>Haloferacaceae</taxon>
    </lineage>
</organism>
<dbReference type="AlphaFoldDB" id="A0A8T4GSW5"/>
<dbReference type="EMBL" id="JAGGLC010000001">
    <property type="protein sequence ID" value="MBP1985969.1"/>
    <property type="molecule type" value="Genomic_DNA"/>
</dbReference>
<feature type="transmembrane region" description="Helical" evidence="1">
    <location>
        <begin position="59"/>
        <end position="79"/>
    </location>
</feature>
<dbReference type="Proteomes" id="UP000823736">
    <property type="component" value="Unassembled WGS sequence"/>
</dbReference>
<keyword evidence="1" id="KW-0472">Membrane</keyword>
<reference evidence="2" key="1">
    <citation type="submission" date="2021-03" db="EMBL/GenBank/DDBJ databases">
        <title>Genomic Encyclopedia of Type Strains, Phase IV (KMG-IV): sequencing the most valuable type-strain genomes for metagenomic binning, comparative biology and taxonomic classification.</title>
        <authorList>
            <person name="Goeker M."/>
        </authorList>
    </citation>
    <scope>NUCLEOTIDE SEQUENCE</scope>
    <source>
        <strain evidence="2">DSM 26232</strain>
    </source>
</reference>
<evidence type="ECO:0000256" key="1">
    <source>
        <dbReference type="SAM" id="Phobius"/>
    </source>
</evidence>
<feature type="transmembrane region" description="Helical" evidence="1">
    <location>
        <begin position="18"/>
        <end position="39"/>
    </location>
</feature>
<evidence type="ECO:0000313" key="2">
    <source>
        <dbReference type="EMBL" id="MBP1985969.1"/>
    </source>
</evidence>
<comment type="caution">
    <text evidence="2">The sequence shown here is derived from an EMBL/GenBank/DDBJ whole genome shotgun (WGS) entry which is preliminary data.</text>
</comment>
<protein>
    <submittedName>
        <fullName evidence="2">Uncharacterized protein</fullName>
    </submittedName>
</protein>
<proteinExistence type="predicted"/>
<dbReference type="RefSeq" id="WP_209490028.1">
    <property type="nucleotide sequence ID" value="NZ_JAGGLC010000001.1"/>
</dbReference>
<feature type="transmembrane region" description="Helical" evidence="1">
    <location>
        <begin position="117"/>
        <end position="139"/>
    </location>
</feature>
<feature type="transmembrane region" description="Helical" evidence="1">
    <location>
        <begin position="176"/>
        <end position="209"/>
    </location>
</feature>
<keyword evidence="1" id="KW-1133">Transmembrane helix</keyword>
<sequence length="232" mass="24969">MATTQTTQRQQLAKMPKALLKGVSLTLQVLWVPVIAYSVITSIPAISTVIEAYLNTAEWELYALCAIGGMLLLNFSAILENDLEDDSSEESADEEEEDSSGNDLIEGARMIYEGLGAITYFSLYVIFAVFAGLIVATYVSPVFGPAVAVLYPSAEYTLSNQLEHQVTPSALTMYPALIPVIIGTGLIVLAAFVLGSIIGVPTAIVKGLAEQAPPMRTRLPFSRNGHGRRPMK</sequence>
<keyword evidence="3" id="KW-1185">Reference proteome</keyword>
<evidence type="ECO:0000313" key="3">
    <source>
        <dbReference type="Proteomes" id="UP000823736"/>
    </source>
</evidence>
<accession>A0A8T4GSW5</accession>
<keyword evidence="1" id="KW-0812">Transmembrane</keyword>